<evidence type="ECO:0000256" key="2">
    <source>
        <dbReference type="ARBA" id="ARBA00004829"/>
    </source>
</evidence>
<feature type="domain" description="Lycopene cyclase" evidence="9">
    <location>
        <begin position="129"/>
        <end position="217"/>
    </location>
</feature>
<evidence type="ECO:0000256" key="1">
    <source>
        <dbReference type="ARBA" id="ARBA00004141"/>
    </source>
</evidence>
<keyword evidence="7" id="KW-0413">Isomerase</keyword>
<evidence type="ECO:0000256" key="5">
    <source>
        <dbReference type="ARBA" id="ARBA00022989"/>
    </source>
</evidence>
<gene>
    <name evidence="10" type="ORF">SOCE26_001040</name>
</gene>
<dbReference type="GO" id="GO:0016117">
    <property type="term" value="P:carotenoid biosynthetic process"/>
    <property type="evidence" value="ECO:0007669"/>
    <property type="project" value="UniProtKB-KW"/>
</dbReference>
<feature type="transmembrane region" description="Helical" evidence="8">
    <location>
        <begin position="104"/>
        <end position="122"/>
    </location>
</feature>
<dbReference type="Pfam" id="PF18916">
    <property type="entry name" value="Lycopene_cyc"/>
    <property type="match status" value="1"/>
</dbReference>
<dbReference type="GO" id="GO:0016020">
    <property type="term" value="C:membrane"/>
    <property type="evidence" value="ECO:0007669"/>
    <property type="project" value="UniProtKB-SubCell"/>
</dbReference>
<evidence type="ECO:0000259" key="9">
    <source>
        <dbReference type="Pfam" id="PF18916"/>
    </source>
</evidence>
<keyword evidence="4" id="KW-0125">Carotenoid biosynthesis</keyword>
<keyword evidence="6 8" id="KW-0472">Membrane</keyword>
<keyword evidence="5 8" id="KW-1133">Transmembrane helix</keyword>
<reference evidence="10 11" key="1">
    <citation type="submission" date="2015-09" db="EMBL/GenBank/DDBJ databases">
        <title>Sorangium comparison.</title>
        <authorList>
            <person name="Zaburannyi N."/>
            <person name="Bunk B."/>
            <person name="Overmann J."/>
            <person name="Mueller R."/>
        </authorList>
    </citation>
    <scope>NUCLEOTIDE SEQUENCE [LARGE SCALE GENOMIC DNA]</scope>
    <source>
        <strain evidence="10 11">So ce26</strain>
    </source>
</reference>
<comment type="pathway">
    <text evidence="2">Carotenoid biosynthesis.</text>
</comment>
<comment type="subcellular location">
    <subcellularLocation>
        <location evidence="1">Membrane</location>
        <topology evidence="1">Multi-pass membrane protein</topology>
    </subcellularLocation>
</comment>
<dbReference type="GO" id="GO:0045436">
    <property type="term" value="F:lycopene beta cyclase activity"/>
    <property type="evidence" value="ECO:0007669"/>
    <property type="project" value="UniProtKB-ARBA"/>
</dbReference>
<dbReference type="OrthoDB" id="326714at2"/>
<accession>A0A2L0EHE7</accession>
<evidence type="ECO:0000313" key="11">
    <source>
        <dbReference type="Proteomes" id="UP000238348"/>
    </source>
</evidence>
<keyword evidence="3 8" id="KW-0812">Transmembrane</keyword>
<feature type="transmembrane region" description="Helical" evidence="8">
    <location>
        <begin position="203"/>
        <end position="223"/>
    </location>
</feature>
<protein>
    <recommendedName>
        <fullName evidence="9">Lycopene cyclase domain-containing protein</fullName>
    </recommendedName>
</protein>
<dbReference type="RefSeq" id="WP_104976807.1">
    <property type="nucleotide sequence ID" value="NZ_CP012673.1"/>
</dbReference>
<evidence type="ECO:0000256" key="4">
    <source>
        <dbReference type="ARBA" id="ARBA00022746"/>
    </source>
</evidence>
<proteinExistence type="predicted"/>
<dbReference type="EMBL" id="CP012673">
    <property type="protein sequence ID" value="AUX38726.1"/>
    <property type="molecule type" value="Genomic_DNA"/>
</dbReference>
<evidence type="ECO:0000313" key="10">
    <source>
        <dbReference type="EMBL" id="AUX38726.1"/>
    </source>
</evidence>
<name>A0A2L0EHE7_SORCE</name>
<evidence type="ECO:0000256" key="6">
    <source>
        <dbReference type="ARBA" id="ARBA00023136"/>
    </source>
</evidence>
<dbReference type="InterPro" id="IPR017825">
    <property type="entry name" value="Lycopene_cyclase_dom"/>
</dbReference>
<organism evidence="10 11">
    <name type="scientific">Sorangium cellulosum</name>
    <name type="common">Polyangium cellulosum</name>
    <dbReference type="NCBI Taxonomy" id="56"/>
    <lineage>
        <taxon>Bacteria</taxon>
        <taxon>Pseudomonadati</taxon>
        <taxon>Myxococcota</taxon>
        <taxon>Polyangia</taxon>
        <taxon>Polyangiales</taxon>
        <taxon>Polyangiaceae</taxon>
        <taxon>Sorangium</taxon>
    </lineage>
</organism>
<dbReference type="Proteomes" id="UP000238348">
    <property type="component" value="Chromosome"/>
</dbReference>
<evidence type="ECO:0000256" key="7">
    <source>
        <dbReference type="ARBA" id="ARBA00023235"/>
    </source>
</evidence>
<evidence type="ECO:0000256" key="3">
    <source>
        <dbReference type="ARBA" id="ARBA00022692"/>
    </source>
</evidence>
<feature type="transmembrane region" description="Helical" evidence="8">
    <location>
        <begin position="71"/>
        <end position="92"/>
    </location>
</feature>
<feature type="transmembrane region" description="Helical" evidence="8">
    <location>
        <begin position="158"/>
        <end position="180"/>
    </location>
</feature>
<sequence>MTHDFLVLSLLFLLPGEVIWCARPDLRPLMRRTALASLPFAVTERLFYPAYWTPKFLFDLADHLGFGIEDVLFVVGLSSFACAAYAVVFRRTPVPCGAPRGAPWRRAAAAIALAIGAAVALLAAGVPILYAAVAAMLAVSGALLGMRPDLIAPSLLGAVLSAAIYLVLCLAFAALVPGVFERTWRPSVLLPGRALLGVPADEILYGLGAGLSATVFPAWAFGLRYVRYTSAPPAGPPAP</sequence>
<dbReference type="GO" id="GO:0016872">
    <property type="term" value="F:intramolecular lyase activity"/>
    <property type="evidence" value="ECO:0007669"/>
    <property type="project" value="InterPro"/>
</dbReference>
<dbReference type="AlphaFoldDB" id="A0A2L0EHE7"/>
<evidence type="ECO:0000256" key="8">
    <source>
        <dbReference type="SAM" id="Phobius"/>
    </source>
</evidence>